<proteinExistence type="inferred from homology"/>
<dbReference type="SUPFAM" id="SSF54001">
    <property type="entry name" value="Cysteine proteinases"/>
    <property type="match status" value="1"/>
</dbReference>
<dbReference type="InterPro" id="IPR013128">
    <property type="entry name" value="Peptidase_C1A"/>
</dbReference>
<dbReference type="GO" id="GO:0008234">
    <property type="term" value="F:cysteine-type peptidase activity"/>
    <property type="evidence" value="ECO:0007669"/>
    <property type="project" value="InterPro"/>
</dbReference>
<gene>
    <name evidence="4" type="ORF">DSL72_007847</name>
</gene>
<feature type="domain" description="Peptidase C1A papain C-terminal" evidence="3">
    <location>
        <begin position="142"/>
        <end position="371"/>
    </location>
</feature>
<evidence type="ECO:0000313" key="5">
    <source>
        <dbReference type="Proteomes" id="UP000672032"/>
    </source>
</evidence>
<evidence type="ECO:0000256" key="1">
    <source>
        <dbReference type="ARBA" id="ARBA00008455"/>
    </source>
</evidence>
<name>A0A8A3PIX4_9HELO</name>
<dbReference type="GO" id="GO:0006508">
    <property type="term" value="P:proteolysis"/>
    <property type="evidence" value="ECO:0007669"/>
    <property type="project" value="InterPro"/>
</dbReference>
<dbReference type="SMART" id="SM00645">
    <property type="entry name" value="Pept_C1"/>
    <property type="match status" value="1"/>
</dbReference>
<reference evidence="4" key="1">
    <citation type="submission" date="2020-10" db="EMBL/GenBank/DDBJ databases">
        <title>Genome Sequence of Monilinia vaccinii-corymbosi Sheds Light on Mummy Berry Disease Infection of Blueberry and Mating Type.</title>
        <authorList>
            <person name="Yow A.G."/>
            <person name="Zhang Y."/>
            <person name="Bansal K."/>
            <person name="Eacker S.M."/>
            <person name="Sullivan S."/>
            <person name="Liachko I."/>
            <person name="Cubeta M.A."/>
            <person name="Rollins J.A."/>
            <person name="Ashrafi H."/>
        </authorList>
    </citation>
    <scope>NUCLEOTIDE SEQUENCE</scope>
    <source>
        <strain evidence="4">RL-1</strain>
    </source>
</reference>
<sequence length="384" mass="43160">MSNRLLKVIYNADLAAQAVGVAHRTQNGILDAIGINGILPTPIKDLSDKVFDANENLVRESGHRTATLLRKFNGSSKHPHDEEVRSEVAAELIFQTKNLQVKQDPETEPNDLPGAPHPSGKGPYPSRPDSRDHIYKPVDKPVGHYVDLRNNCPEVYDQKTMSSCTAHAVAAAFEFDVQKQGLPEFSPSRLFIWYNARAKGKLGDTQKNVGSNIRDAIKSLDLKQHGVCSEDDWSYEVSESDKQTHIFHSGAKAAKKPPTRVERHAHQHTAPSYKTLEKGTQKAIIHCLDSGYPVIFGMETYGLLRNIGSDGRGLRHPTEKEMRNKHMHSLLAVGYSQAEKVFIVRNSWGAHWGEGGYFYMPYDYLKYCYDFWTIRLVHSPPEKS</sequence>
<evidence type="ECO:0000259" key="3">
    <source>
        <dbReference type="SMART" id="SM00645"/>
    </source>
</evidence>
<feature type="region of interest" description="Disordered" evidence="2">
    <location>
        <begin position="98"/>
        <end position="140"/>
    </location>
</feature>
<evidence type="ECO:0000256" key="2">
    <source>
        <dbReference type="SAM" id="MobiDB-lite"/>
    </source>
</evidence>
<keyword evidence="5" id="KW-1185">Reference proteome</keyword>
<dbReference type="Pfam" id="PF00112">
    <property type="entry name" value="Peptidase_C1"/>
    <property type="match status" value="1"/>
</dbReference>
<comment type="similarity">
    <text evidence="1">Belongs to the peptidase C1 family.</text>
</comment>
<feature type="compositionally biased region" description="Basic and acidic residues" evidence="2">
    <location>
        <begin position="128"/>
        <end position="140"/>
    </location>
</feature>
<dbReference type="OrthoDB" id="640249at2759"/>
<evidence type="ECO:0000313" key="4">
    <source>
        <dbReference type="EMBL" id="QSZ34985.1"/>
    </source>
</evidence>
<dbReference type="CDD" id="cd02619">
    <property type="entry name" value="Peptidase_C1"/>
    <property type="match status" value="1"/>
</dbReference>
<dbReference type="InterPro" id="IPR000668">
    <property type="entry name" value="Peptidase_C1A_C"/>
</dbReference>
<dbReference type="InterPro" id="IPR038765">
    <property type="entry name" value="Papain-like_cys_pep_sf"/>
</dbReference>
<dbReference type="Proteomes" id="UP000672032">
    <property type="component" value="Chromosome 5"/>
</dbReference>
<accession>A0A8A3PIX4</accession>
<dbReference type="Gene3D" id="3.90.70.10">
    <property type="entry name" value="Cysteine proteinases"/>
    <property type="match status" value="1"/>
</dbReference>
<dbReference type="EMBL" id="CP063409">
    <property type="protein sequence ID" value="QSZ34985.1"/>
    <property type="molecule type" value="Genomic_DNA"/>
</dbReference>
<dbReference type="PANTHER" id="PTHR12411">
    <property type="entry name" value="CYSTEINE PROTEASE FAMILY C1-RELATED"/>
    <property type="match status" value="1"/>
</dbReference>
<organism evidence="4 5">
    <name type="scientific">Monilinia vaccinii-corymbosi</name>
    <dbReference type="NCBI Taxonomy" id="61207"/>
    <lineage>
        <taxon>Eukaryota</taxon>
        <taxon>Fungi</taxon>
        <taxon>Dikarya</taxon>
        <taxon>Ascomycota</taxon>
        <taxon>Pezizomycotina</taxon>
        <taxon>Leotiomycetes</taxon>
        <taxon>Helotiales</taxon>
        <taxon>Sclerotiniaceae</taxon>
        <taxon>Monilinia</taxon>
    </lineage>
</organism>
<dbReference type="AlphaFoldDB" id="A0A8A3PIX4"/>
<protein>
    <recommendedName>
        <fullName evidence="3">Peptidase C1A papain C-terminal domain-containing protein</fullName>
    </recommendedName>
</protein>